<dbReference type="EMBL" id="JAWXYG010000006">
    <property type="protein sequence ID" value="KAK4270566.1"/>
    <property type="molecule type" value="Genomic_DNA"/>
</dbReference>
<keyword evidence="3" id="KW-1185">Reference proteome</keyword>
<evidence type="ECO:0000313" key="2">
    <source>
        <dbReference type="EMBL" id="KAK4270566.1"/>
    </source>
</evidence>
<dbReference type="PANTHER" id="PTHR37744:SF1">
    <property type="entry name" value="STAR LIPID TRANSFER-LIKE PROTEIN"/>
    <property type="match status" value="1"/>
</dbReference>
<evidence type="ECO:0000313" key="3">
    <source>
        <dbReference type="Proteomes" id="UP001293593"/>
    </source>
</evidence>
<name>A0AAE1MRS4_9FABA</name>
<dbReference type="AlphaFoldDB" id="A0AAE1MRS4"/>
<protein>
    <submittedName>
        <fullName evidence="2">Uncharacterized protein</fullName>
    </submittedName>
</protein>
<reference evidence="2" key="1">
    <citation type="submission" date="2023-10" db="EMBL/GenBank/DDBJ databases">
        <title>Chromosome-level genome of the transformable northern wattle, Acacia crassicarpa.</title>
        <authorList>
            <person name="Massaro I."/>
            <person name="Sinha N.R."/>
            <person name="Poethig S."/>
            <person name="Leichty A.R."/>
        </authorList>
    </citation>
    <scope>NUCLEOTIDE SEQUENCE</scope>
    <source>
        <strain evidence="2">Acra3RX</strain>
        <tissue evidence="2">Leaf</tissue>
    </source>
</reference>
<feature type="transmembrane region" description="Helical" evidence="1">
    <location>
        <begin position="70"/>
        <end position="91"/>
    </location>
</feature>
<comment type="caution">
    <text evidence="2">The sequence shown here is derived from an EMBL/GenBank/DDBJ whole genome shotgun (WGS) entry which is preliminary data.</text>
</comment>
<gene>
    <name evidence="2" type="ORF">QN277_023586</name>
</gene>
<organism evidence="2 3">
    <name type="scientific">Acacia crassicarpa</name>
    <name type="common">northern wattle</name>
    <dbReference type="NCBI Taxonomy" id="499986"/>
    <lineage>
        <taxon>Eukaryota</taxon>
        <taxon>Viridiplantae</taxon>
        <taxon>Streptophyta</taxon>
        <taxon>Embryophyta</taxon>
        <taxon>Tracheophyta</taxon>
        <taxon>Spermatophyta</taxon>
        <taxon>Magnoliopsida</taxon>
        <taxon>eudicotyledons</taxon>
        <taxon>Gunneridae</taxon>
        <taxon>Pentapetalae</taxon>
        <taxon>rosids</taxon>
        <taxon>fabids</taxon>
        <taxon>Fabales</taxon>
        <taxon>Fabaceae</taxon>
        <taxon>Caesalpinioideae</taxon>
        <taxon>mimosoid clade</taxon>
        <taxon>Acacieae</taxon>
        <taxon>Acacia</taxon>
    </lineage>
</organism>
<evidence type="ECO:0000256" key="1">
    <source>
        <dbReference type="SAM" id="Phobius"/>
    </source>
</evidence>
<proteinExistence type="predicted"/>
<dbReference type="PANTHER" id="PTHR37744">
    <property type="entry name" value="STAR LIPID TRANSFER-LIKE PROTEIN"/>
    <property type="match status" value="1"/>
</dbReference>
<sequence length="125" mass="13439">MVRRRCKVYNLKIGGEIPSGADEGYQMDGIDVGGGDRNHWWWALASATQFGWGIRSYAKGYAGDSRLMPLKAFAVASLFVGAAASASFGVLQAHGIHKVEDVMQVGANIRTRLGVPPRAQDKSST</sequence>
<keyword evidence="1" id="KW-0812">Transmembrane</keyword>
<dbReference type="Proteomes" id="UP001293593">
    <property type="component" value="Unassembled WGS sequence"/>
</dbReference>
<keyword evidence="1" id="KW-0472">Membrane</keyword>
<keyword evidence="1" id="KW-1133">Transmembrane helix</keyword>
<accession>A0AAE1MRS4</accession>